<evidence type="ECO:0000256" key="1">
    <source>
        <dbReference type="SAM" id="Phobius"/>
    </source>
</evidence>
<accession>A0AAU7VP94</accession>
<protein>
    <submittedName>
        <fullName evidence="2">Uncharacterized protein</fullName>
    </submittedName>
</protein>
<keyword evidence="1" id="KW-0472">Membrane</keyword>
<reference evidence="2" key="2">
    <citation type="submission" date="2024-06" db="EMBL/GenBank/DDBJ databases">
        <authorList>
            <person name="Petrova K.O."/>
            <person name="Toshchakov S.V."/>
            <person name="Boltjanskaja Y.V."/>
            <person name="Kevbrin V."/>
        </authorList>
    </citation>
    <scope>NUCLEOTIDE SEQUENCE</scope>
    <source>
        <strain evidence="2">Z-910T</strain>
    </source>
</reference>
<gene>
    <name evidence="2" type="ORF">PRVXT_000938</name>
</gene>
<reference evidence="2" key="1">
    <citation type="journal article" date="2013" name="Extremophiles">
        <title>Proteinivorax tanatarense gen. nov., sp. nov., an anaerobic, haloalkaliphilic, proteolytic bacterium isolated from a decaying algal bloom, and proposal of Proteinivoraceae fam. nov.</title>
        <authorList>
            <person name="Kevbrin V."/>
            <person name="Boltyanskaya Y."/>
            <person name="Zhilina T."/>
            <person name="Kolganova T."/>
            <person name="Lavrentjeva E."/>
            <person name="Kuznetsov B."/>
        </authorList>
    </citation>
    <scope>NUCLEOTIDE SEQUENCE</scope>
    <source>
        <strain evidence="2">Z-910T</strain>
    </source>
</reference>
<keyword evidence="1" id="KW-0812">Transmembrane</keyword>
<organism evidence="2">
    <name type="scientific">Proteinivorax tanatarense</name>
    <dbReference type="NCBI Taxonomy" id="1260629"/>
    <lineage>
        <taxon>Bacteria</taxon>
        <taxon>Bacillati</taxon>
        <taxon>Bacillota</taxon>
        <taxon>Clostridia</taxon>
        <taxon>Eubacteriales</taxon>
        <taxon>Proteinivoracaceae</taxon>
        <taxon>Proteinivorax</taxon>
    </lineage>
</organism>
<proteinExistence type="predicted"/>
<feature type="transmembrane region" description="Helical" evidence="1">
    <location>
        <begin position="12"/>
        <end position="34"/>
    </location>
</feature>
<keyword evidence="1" id="KW-1133">Transmembrane helix</keyword>
<sequence>MIKKEGTILLNVLVSAFLITFVATTFVAGIIIIWESEIYSENYVHATLMANSILEYYSKEQSKKLPYYLNFAGDDDFDVEIEITSSSQFYVVNVTVLWEQKLGKHTVEMQGYYYEE</sequence>
<dbReference type="RefSeq" id="WP_350344520.1">
    <property type="nucleotide sequence ID" value="NZ_CP158367.1"/>
</dbReference>
<dbReference type="EMBL" id="CP158367">
    <property type="protein sequence ID" value="XBX75783.1"/>
    <property type="molecule type" value="Genomic_DNA"/>
</dbReference>
<name>A0AAU7VP94_9FIRM</name>
<dbReference type="AlphaFoldDB" id="A0AAU7VP94"/>
<evidence type="ECO:0000313" key="2">
    <source>
        <dbReference type="EMBL" id="XBX75783.1"/>
    </source>
</evidence>